<dbReference type="PANTHER" id="PTHR34582:SF2">
    <property type="entry name" value="UPF0702 TRANSMEMBRANE PROTEIN YDFR"/>
    <property type="match status" value="1"/>
</dbReference>
<dbReference type="EMBL" id="JAGGLV010000033">
    <property type="protein sequence ID" value="MBP2115955.1"/>
    <property type="molecule type" value="Genomic_DNA"/>
</dbReference>
<proteinExistence type="inferred from homology"/>
<keyword evidence="10" id="KW-1185">Reference proteome</keyword>
<comment type="caution">
    <text evidence="9">The sequence shown here is derived from an EMBL/GenBank/DDBJ whole genome shotgun (WGS) entry which is preliminary data.</text>
</comment>
<dbReference type="InterPro" id="IPR007353">
    <property type="entry name" value="DUF421"/>
</dbReference>
<feature type="domain" description="YetF C-terminal" evidence="8">
    <location>
        <begin position="80"/>
        <end position="149"/>
    </location>
</feature>
<keyword evidence="4 7" id="KW-0812">Transmembrane</keyword>
<evidence type="ECO:0000256" key="1">
    <source>
        <dbReference type="ARBA" id="ARBA00004651"/>
    </source>
</evidence>
<evidence type="ECO:0000259" key="8">
    <source>
        <dbReference type="Pfam" id="PF04239"/>
    </source>
</evidence>
<feature type="transmembrane region" description="Helical" evidence="7">
    <location>
        <begin position="33"/>
        <end position="52"/>
    </location>
</feature>
<evidence type="ECO:0000256" key="3">
    <source>
        <dbReference type="ARBA" id="ARBA00022475"/>
    </source>
</evidence>
<evidence type="ECO:0000256" key="4">
    <source>
        <dbReference type="ARBA" id="ARBA00022692"/>
    </source>
</evidence>
<accession>A0ABS4P0W2</accession>
<comment type="similarity">
    <text evidence="2">Belongs to the UPF0702 family.</text>
</comment>
<comment type="subcellular location">
    <subcellularLocation>
        <location evidence="1">Cell membrane</location>
        <topology evidence="1">Multi-pass membrane protein</topology>
    </subcellularLocation>
</comment>
<feature type="transmembrane region" description="Helical" evidence="7">
    <location>
        <begin position="58"/>
        <end position="77"/>
    </location>
</feature>
<dbReference type="Pfam" id="PF04239">
    <property type="entry name" value="DUF421"/>
    <property type="match status" value="1"/>
</dbReference>
<evidence type="ECO:0000256" key="6">
    <source>
        <dbReference type="ARBA" id="ARBA00023136"/>
    </source>
</evidence>
<keyword evidence="5 7" id="KW-1133">Transmembrane helix</keyword>
<dbReference type="InterPro" id="IPR023090">
    <property type="entry name" value="UPF0702_alpha/beta_dom_sf"/>
</dbReference>
<evidence type="ECO:0000256" key="7">
    <source>
        <dbReference type="SAM" id="Phobius"/>
    </source>
</evidence>
<organism evidence="9 10">
    <name type="scientific">Paenibacillus silagei</name>
    <dbReference type="NCBI Taxonomy" id="1670801"/>
    <lineage>
        <taxon>Bacteria</taxon>
        <taxon>Bacillati</taxon>
        <taxon>Bacillota</taxon>
        <taxon>Bacilli</taxon>
        <taxon>Bacillales</taxon>
        <taxon>Paenibacillaceae</taxon>
        <taxon>Paenibacillus</taxon>
    </lineage>
</organism>
<feature type="transmembrane region" description="Helical" evidence="7">
    <location>
        <begin position="6"/>
        <end position="26"/>
    </location>
</feature>
<dbReference type="Gene3D" id="3.30.240.20">
    <property type="entry name" value="bsu07140 like domains"/>
    <property type="match status" value="1"/>
</dbReference>
<keyword evidence="3" id="KW-1003">Cell membrane</keyword>
<evidence type="ECO:0000256" key="2">
    <source>
        <dbReference type="ARBA" id="ARBA00006448"/>
    </source>
</evidence>
<dbReference type="RefSeq" id="WP_209879144.1">
    <property type="nucleotide sequence ID" value="NZ_JAGGLV010000033.1"/>
</dbReference>
<reference evidence="9 10" key="1">
    <citation type="submission" date="2021-03" db="EMBL/GenBank/DDBJ databases">
        <title>Genomic Encyclopedia of Type Strains, Phase IV (KMG-IV): sequencing the most valuable type-strain genomes for metagenomic binning, comparative biology and taxonomic classification.</title>
        <authorList>
            <person name="Goeker M."/>
        </authorList>
    </citation>
    <scope>NUCLEOTIDE SEQUENCE [LARGE SCALE GENOMIC DNA]</scope>
    <source>
        <strain evidence="9 10">DSM 101953</strain>
    </source>
</reference>
<dbReference type="PANTHER" id="PTHR34582">
    <property type="entry name" value="UPF0702 TRANSMEMBRANE PROTEIN YCAP"/>
    <property type="match status" value="1"/>
</dbReference>
<dbReference type="Proteomes" id="UP000773462">
    <property type="component" value="Unassembled WGS sequence"/>
</dbReference>
<protein>
    <submittedName>
        <fullName evidence="9">Uncharacterized membrane protein YcaP (DUF421 family)</fullName>
    </submittedName>
</protein>
<evidence type="ECO:0000313" key="10">
    <source>
        <dbReference type="Proteomes" id="UP000773462"/>
    </source>
</evidence>
<name>A0ABS4P0W2_9BACL</name>
<keyword evidence="6 7" id="KW-0472">Membrane</keyword>
<gene>
    <name evidence="9" type="ORF">J2Z70_006167</name>
</gene>
<sequence length="194" mass="21407">MNEIWSEIWKALVLIIVGMLVLRLAGRKSISQMTIPTTIAMISIGTIIVQPIADHSILITIVAAAVFIIVLIIVEWLQVRWNAFERLIKGPAVIVIAEGQLQPKNLRKLRLTVDELEMSLRGQGISRLSDVKTATIEPNGQLGYELQDSAKPVTMAQVEALFATYLGGSCPANETAYLDQPDQQTGLFDEIKLQ</sequence>
<evidence type="ECO:0000256" key="5">
    <source>
        <dbReference type="ARBA" id="ARBA00022989"/>
    </source>
</evidence>
<evidence type="ECO:0000313" key="9">
    <source>
        <dbReference type="EMBL" id="MBP2115955.1"/>
    </source>
</evidence>